<dbReference type="Pfam" id="PF01975">
    <property type="entry name" value="SurE"/>
    <property type="match status" value="1"/>
</dbReference>
<gene>
    <name evidence="7 9" type="primary">surE</name>
    <name evidence="9" type="ORF">FN924_03920</name>
</gene>
<dbReference type="GO" id="GO:0000166">
    <property type="term" value="F:nucleotide binding"/>
    <property type="evidence" value="ECO:0007669"/>
    <property type="project" value="UniProtKB-KW"/>
</dbReference>
<dbReference type="Gene3D" id="3.40.1210.10">
    <property type="entry name" value="Survival protein SurE-like phosphatase/nucleotidase"/>
    <property type="match status" value="1"/>
</dbReference>
<evidence type="ECO:0000256" key="3">
    <source>
        <dbReference type="ARBA" id="ARBA00022490"/>
    </source>
</evidence>
<evidence type="ECO:0000256" key="5">
    <source>
        <dbReference type="ARBA" id="ARBA00022741"/>
    </source>
</evidence>
<dbReference type="InterPro" id="IPR030048">
    <property type="entry name" value="SurE"/>
</dbReference>
<accession>A0A516KDG2</accession>
<dbReference type="GO" id="GO:0004309">
    <property type="term" value="F:exopolyphosphatase activity"/>
    <property type="evidence" value="ECO:0007669"/>
    <property type="project" value="TreeGrafter"/>
</dbReference>
<dbReference type="GO" id="GO:0008253">
    <property type="term" value="F:5'-nucleotidase activity"/>
    <property type="evidence" value="ECO:0007669"/>
    <property type="project" value="UniProtKB-UniRule"/>
</dbReference>
<comment type="catalytic activity">
    <reaction evidence="1 7">
        <text>a ribonucleoside 5'-phosphate + H2O = a ribonucleoside + phosphate</text>
        <dbReference type="Rhea" id="RHEA:12484"/>
        <dbReference type="ChEBI" id="CHEBI:15377"/>
        <dbReference type="ChEBI" id="CHEBI:18254"/>
        <dbReference type="ChEBI" id="CHEBI:43474"/>
        <dbReference type="ChEBI" id="CHEBI:58043"/>
        <dbReference type="EC" id="3.1.3.5"/>
    </reaction>
</comment>
<keyword evidence="6 7" id="KW-0378">Hydrolase</keyword>
<feature type="binding site" evidence="7">
    <location>
        <position position="9"/>
    </location>
    <ligand>
        <name>a divalent metal cation</name>
        <dbReference type="ChEBI" id="CHEBI:60240"/>
    </ligand>
</feature>
<keyword evidence="5 7" id="KW-0547">Nucleotide-binding</keyword>
<protein>
    <recommendedName>
        <fullName evidence="7">5'-nucleotidase SurE</fullName>
        <ecNumber evidence="7">3.1.3.5</ecNumber>
    </recommendedName>
    <alternativeName>
        <fullName evidence="7">Nucleoside 5'-monophosphate phosphohydrolase</fullName>
    </alternativeName>
</protein>
<dbReference type="HAMAP" id="MF_00060">
    <property type="entry name" value="SurE"/>
    <property type="match status" value="1"/>
</dbReference>
<comment type="cofactor">
    <cofactor evidence="7">
        <name>a divalent metal cation</name>
        <dbReference type="ChEBI" id="CHEBI:60240"/>
    </cofactor>
    <text evidence="7">Binds 1 divalent metal cation per subunit.</text>
</comment>
<dbReference type="Proteomes" id="UP000315215">
    <property type="component" value="Chromosome"/>
</dbReference>
<evidence type="ECO:0000259" key="8">
    <source>
        <dbReference type="Pfam" id="PF01975"/>
    </source>
</evidence>
<dbReference type="AlphaFoldDB" id="A0A516KDG2"/>
<dbReference type="InterPro" id="IPR036523">
    <property type="entry name" value="SurE-like_sf"/>
</dbReference>
<keyword evidence="3 7" id="KW-0963">Cytoplasm</keyword>
<reference evidence="9 10" key="1">
    <citation type="submission" date="2019-07" db="EMBL/GenBank/DDBJ databases">
        <authorList>
            <person name="Li J."/>
        </authorList>
    </citation>
    <scope>NUCLEOTIDE SEQUENCE [LARGE SCALE GENOMIC DNA]</scope>
    <source>
        <strain evidence="9 10">TKL69</strain>
    </source>
</reference>
<proteinExistence type="inferred from homology"/>
<dbReference type="GO" id="GO:0008254">
    <property type="term" value="F:3'-nucleotidase activity"/>
    <property type="evidence" value="ECO:0007669"/>
    <property type="project" value="TreeGrafter"/>
</dbReference>
<name>A0A516KDG2_9BACI</name>
<organism evidence="9 10">
    <name type="scientific">Radiobacillus deserti</name>
    <dbReference type="NCBI Taxonomy" id="2594883"/>
    <lineage>
        <taxon>Bacteria</taxon>
        <taxon>Bacillati</taxon>
        <taxon>Bacillota</taxon>
        <taxon>Bacilli</taxon>
        <taxon>Bacillales</taxon>
        <taxon>Bacillaceae</taxon>
        <taxon>Radiobacillus</taxon>
    </lineage>
</organism>
<evidence type="ECO:0000256" key="7">
    <source>
        <dbReference type="HAMAP-Rule" id="MF_00060"/>
    </source>
</evidence>
<comment type="subcellular location">
    <subcellularLocation>
        <location evidence="7">Cytoplasm</location>
    </subcellularLocation>
</comment>
<dbReference type="EC" id="3.1.3.5" evidence="7"/>
<evidence type="ECO:0000313" key="10">
    <source>
        <dbReference type="Proteomes" id="UP000315215"/>
    </source>
</evidence>
<dbReference type="PANTHER" id="PTHR30457:SF12">
    <property type="entry name" value="5'_3'-NUCLEOTIDASE SURE"/>
    <property type="match status" value="1"/>
</dbReference>
<comment type="similarity">
    <text evidence="2 7">Belongs to the SurE nucleotidase family.</text>
</comment>
<evidence type="ECO:0000313" key="9">
    <source>
        <dbReference type="EMBL" id="QDP39410.1"/>
    </source>
</evidence>
<evidence type="ECO:0000256" key="4">
    <source>
        <dbReference type="ARBA" id="ARBA00022723"/>
    </source>
</evidence>
<evidence type="ECO:0000256" key="6">
    <source>
        <dbReference type="ARBA" id="ARBA00022801"/>
    </source>
</evidence>
<sequence>MRILVTNDDGIFHPGLEAMVNVLQHFGDVYVVCPDKERSAISHSITLRNPLKAIQTSLFSSGVHSWMVNGTPADCVKLALEVLMKEPPDIVFSGINIGPNLGRDVYYSGTIAGATEAALSEVPAVAVSLASLDGSNINYQQVKPLFYQIAEVILQNQIQKGMMLNINLPYTSKELCRGVKVVPLDMTVARYRYVGLNDPHGQLYYWLKDEYQQLTGLAKDKDFAALREGFITVSPVEMRGTQKRKLDQMNRWFYPFNRNKEEMFHV</sequence>
<evidence type="ECO:0000256" key="2">
    <source>
        <dbReference type="ARBA" id="ARBA00011062"/>
    </source>
</evidence>
<evidence type="ECO:0000256" key="1">
    <source>
        <dbReference type="ARBA" id="ARBA00000815"/>
    </source>
</evidence>
<dbReference type="KEGG" id="aqt:FN924_03920"/>
<dbReference type="EMBL" id="CP041666">
    <property type="protein sequence ID" value="QDP39410.1"/>
    <property type="molecule type" value="Genomic_DNA"/>
</dbReference>
<feature type="domain" description="Survival protein SurE-like phosphatase/nucleotidase" evidence="8">
    <location>
        <begin position="3"/>
        <end position="184"/>
    </location>
</feature>
<dbReference type="InterPro" id="IPR002828">
    <property type="entry name" value="SurE-like_Pase/nucleotidase"/>
</dbReference>
<dbReference type="NCBIfam" id="NF001490">
    <property type="entry name" value="PRK00346.1-4"/>
    <property type="match status" value="1"/>
</dbReference>
<dbReference type="SUPFAM" id="SSF64167">
    <property type="entry name" value="SurE-like"/>
    <property type="match status" value="1"/>
</dbReference>
<dbReference type="PANTHER" id="PTHR30457">
    <property type="entry name" value="5'-NUCLEOTIDASE SURE"/>
    <property type="match status" value="1"/>
</dbReference>
<feature type="binding site" evidence="7">
    <location>
        <position position="39"/>
    </location>
    <ligand>
        <name>a divalent metal cation</name>
        <dbReference type="ChEBI" id="CHEBI:60240"/>
    </ligand>
</feature>
<dbReference type="GO" id="GO:0046872">
    <property type="term" value="F:metal ion binding"/>
    <property type="evidence" value="ECO:0007669"/>
    <property type="project" value="UniProtKB-UniRule"/>
</dbReference>
<dbReference type="GO" id="GO:0005737">
    <property type="term" value="C:cytoplasm"/>
    <property type="evidence" value="ECO:0007669"/>
    <property type="project" value="UniProtKB-SubCell"/>
</dbReference>
<comment type="function">
    <text evidence="7">Nucleotidase that shows phosphatase activity on nucleoside 5'-monophosphates.</text>
</comment>
<keyword evidence="10" id="KW-1185">Reference proteome</keyword>
<dbReference type="RefSeq" id="WP_143892160.1">
    <property type="nucleotide sequence ID" value="NZ_CP041666.1"/>
</dbReference>
<feature type="binding site" evidence="7">
    <location>
        <position position="96"/>
    </location>
    <ligand>
        <name>a divalent metal cation</name>
        <dbReference type="ChEBI" id="CHEBI:60240"/>
    </ligand>
</feature>
<dbReference type="NCBIfam" id="TIGR00087">
    <property type="entry name" value="surE"/>
    <property type="match status" value="1"/>
</dbReference>
<feature type="binding site" evidence="7">
    <location>
        <position position="8"/>
    </location>
    <ligand>
        <name>a divalent metal cation</name>
        <dbReference type="ChEBI" id="CHEBI:60240"/>
    </ligand>
</feature>
<dbReference type="OrthoDB" id="9780815at2"/>
<keyword evidence="4 7" id="KW-0479">Metal-binding</keyword>